<protein>
    <submittedName>
        <fullName evidence="3">Type I pullulanase</fullName>
        <ecNumber evidence="3">3.2.1.41</ecNumber>
    </submittedName>
</protein>
<dbReference type="Gene3D" id="3.20.20.80">
    <property type="entry name" value="Glycosidases"/>
    <property type="match status" value="1"/>
</dbReference>
<dbReference type="EMBL" id="CP049228">
    <property type="protein sequence ID" value="QIH23858.1"/>
    <property type="molecule type" value="Genomic_DNA"/>
</dbReference>
<comment type="similarity">
    <text evidence="1">Belongs to the glycosyl hydrolase 13 family.</text>
</comment>
<keyword evidence="3" id="KW-0378">Hydrolase</keyword>
<keyword evidence="3" id="KW-0326">Glycosidase</keyword>
<dbReference type="EC" id="3.2.1.41" evidence="3"/>
<dbReference type="Gene3D" id="2.60.40.10">
    <property type="entry name" value="Immunoglobulins"/>
    <property type="match status" value="1"/>
</dbReference>
<evidence type="ECO:0000256" key="1">
    <source>
        <dbReference type="ARBA" id="ARBA00008061"/>
    </source>
</evidence>
<dbReference type="InterPro" id="IPR006047">
    <property type="entry name" value="GH13_cat_dom"/>
</dbReference>
<dbReference type="Proteomes" id="UP000501676">
    <property type="component" value="Chromosome"/>
</dbReference>
<dbReference type="Pfam" id="PF02922">
    <property type="entry name" value="CBM_48"/>
    <property type="match status" value="1"/>
</dbReference>
<organism evidence="3 4">
    <name type="scientific">Lactobacillus iners</name>
    <dbReference type="NCBI Taxonomy" id="147802"/>
    <lineage>
        <taxon>Bacteria</taxon>
        <taxon>Bacillati</taxon>
        <taxon>Bacillota</taxon>
        <taxon>Bacilli</taxon>
        <taxon>Lactobacillales</taxon>
        <taxon>Lactobacillaceae</taxon>
        <taxon>Lactobacillus</taxon>
    </lineage>
</organism>
<dbReference type="GO" id="GO:0051060">
    <property type="term" value="F:pullulanase activity"/>
    <property type="evidence" value="ECO:0007669"/>
    <property type="project" value="UniProtKB-EC"/>
</dbReference>
<dbReference type="GO" id="GO:0005975">
    <property type="term" value="P:carbohydrate metabolic process"/>
    <property type="evidence" value="ECO:0007669"/>
    <property type="project" value="InterPro"/>
</dbReference>
<dbReference type="CDD" id="cd02860">
    <property type="entry name" value="E_set_Pullulanase"/>
    <property type="match status" value="1"/>
</dbReference>
<dbReference type="InterPro" id="IPR017853">
    <property type="entry name" value="GH"/>
</dbReference>
<proteinExistence type="inferred from homology"/>
<evidence type="ECO:0000259" key="2">
    <source>
        <dbReference type="SMART" id="SM00642"/>
    </source>
</evidence>
<evidence type="ECO:0000313" key="4">
    <source>
        <dbReference type="Proteomes" id="UP000501676"/>
    </source>
</evidence>
<dbReference type="CDD" id="cd11341">
    <property type="entry name" value="AmyAc_Pullulanase_LD-like"/>
    <property type="match status" value="1"/>
</dbReference>
<dbReference type="InterPro" id="IPR004193">
    <property type="entry name" value="Glyco_hydro_13_N"/>
</dbReference>
<dbReference type="SUPFAM" id="SSF81296">
    <property type="entry name" value="E set domains"/>
    <property type="match status" value="1"/>
</dbReference>
<accession>A0A6G7B8W8</accession>
<dbReference type="InterPro" id="IPR013783">
    <property type="entry name" value="Ig-like_fold"/>
</dbReference>
<dbReference type="PANTHER" id="PTHR43002">
    <property type="entry name" value="GLYCOGEN DEBRANCHING ENZYME"/>
    <property type="match status" value="1"/>
</dbReference>
<feature type="domain" description="Glycosyl hydrolase family 13 catalytic" evidence="2">
    <location>
        <begin position="142"/>
        <end position="539"/>
    </location>
</feature>
<dbReference type="SUPFAM" id="SSF51445">
    <property type="entry name" value="(Trans)glycosidases"/>
    <property type="match status" value="1"/>
</dbReference>
<dbReference type="NCBIfam" id="TIGR02104">
    <property type="entry name" value="pulA_typeI"/>
    <property type="match status" value="1"/>
</dbReference>
<sequence length="623" mass="71296">MLSIDEIQSPEFDMKYFYDVDDLGATFYDDKIKLRLWAPTAEKVCVNLFANYQSDAPKLASLEMAKSEKGTWLIFLDKKYYGKAYTYCLTFDNFTTETVDPYIQMVTINGKYGVLSDANKIKPENFDRMSPFSKATDAIIYETSVRDFTIDVNSGVKNKGKFLGMIESDTETPLGLSSGLDYLKKLGITHVQFMPIYDFGSIDESIPDAYNWGYDPANYNVPEGSFASDPADPASRIMEMKQMIKGLHDAGLRVSMDVVYNHVYIRRMHALEKTVPGYFFQYRDGKPTNGSACRNDVASERLMCRKYIYDSVMYWAKEYKLDGFRFDLMGILDVDTMNQIKRGLNEIDPSILVYGEGWDMRQTNHEIGAGQYNANKLPGISFFSDDFRDSIRGSEFAGVEPGLVFDMDHYGYYRASRMFIAGFLGGKFYSSLSNHPYQSPMQTINYVECHDNYTLFDKLKLLMPNIDEKEIHRRAKLALAMAILAEGIPFINSGQEAFRTKQGDPNSYSSGDQINKIDWNRMSKNKDDVLYLSELLKIRKKYDVFRLDDYSEIEKRIKLLIAGQNGLFAFSYDQNIIVIFNVFNDQKTNLGLDMTGFKKIFSSDADQDCHTVAPLSVNVFVRK</sequence>
<name>A0A6G7B8W8_9LACO</name>
<evidence type="ECO:0000313" key="3">
    <source>
        <dbReference type="EMBL" id="QIH23858.1"/>
    </source>
</evidence>
<dbReference type="InterPro" id="IPR011840">
    <property type="entry name" value="PulA_typeI"/>
</dbReference>
<dbReference type="InterPro" id="IPR014756">
    <property type="entry name" value="Ig_E-set"/>
</dbReference>
<dbReference type="AlphaFoldDB" id="A0A6G7B8W8"/>
<gene>
    <name evidence="3" type="primary">pulA</name>
    <name evidence="3" type="ORF">G6Z83_03945</name>
</gene>
<dbReference type="RefSeq" id="WP_006736235.1">
    <property type="nucleotide sequence ID" value="NZ_CP049223.1"/>
</dbReference>
<dbReference type="SMART" id="SM00642">
    <property type="entry name" value="Aamy"/>
    <property type="match status" value="1"/>
</dbReference>
<dbReference type="Pfam" id="PF00128">
    <property type="entry name" value="Alpha-amylase"/>
    <property type="match status" value="1"/>
</dbReference>
<reference evidence="3 4" key="1">
    <citation type="submission" date="2020-02" db="EMBL/GenBank/DDBJ databases">
        <title>Complete genome sequences of six Lactobacillus iners strains isolated from the human vagina.</title>
        <authorList>
            <person name="France M.T."/>
            <person name="Rutt L."/>
            <person name="Narina S."/>
            <person name="Arbaugh S."/>
            <person name="Humphrys M.S."/>
            <person name="Ma B."/>
            <person name="Hayward M.R."/>
            <person name="Relman D."/>
            <person name="Kwon D.S."/>
            <person name="Ravel J."/>
        </authorList>
    </citation>
    <scope>NUCLEOTIDE SEQUENCE [LARGE SCALE GENOMIC DNA]</scope>
    <source>
        <strain evidence="3 4">C0210C1</strain>
    </source>
</reference>